<evidence type="ECO:0000259" key="5">
    <source>
        <dbReference type="Pfam" id="PF07696"/>
    </source>
</evidence>
<keyword evidence="3" id="KW-1133">Transmembrane helix</keyword>
<dbReference type="Proteomes" id="UP000236654">
    <property type="component" value="Unassembled WGS sequence"/>
</dbReference>
<dbReference type="PANTHER" id="PTHR43156">
    <property type="entry name" value="STAGE II SPORULATION PROTEIN E-RELATED"/>
    <property type="match status" value="1"/>
</dbReference>
<feature type="transmembrane region" description="Helical" evidence="3">
    <location>
        <begin position="338"/>
        <end position="361"/>
    </location>
</feature>
<dbReference type="AlphaFoldDB" id="A0A2I0R0D4"/>
<name>A0A2I0R0D4_9FLAO</name>
<accession>A0A2I0R0D4</accession>
<feature type="transmembrane region" description="Helical" evidence="3">
    <location>
        <begin position="305"/>
        <end position="326"/>
    </location>
</feature>
<comment type="caution">
    <text evidence="6">The sequence shown here is derived from an EMBL/GenBank/DDBJ whole genome shotgun (WGS) entry which is preliminary data.</text>
</comment>
<evidence type="ECO:0000313" key="7">
    <source>
        <dbReference type="Proteomes" id="UP000236654"/>
    </source>
</evidence>
<feature type="transmembrane region" description="Helical" evidence="3">
    <location>
        <begin position="213"/>
        <end position="230"/>
    </location>
</feature>
<dbReference type="InterPro" id="IPR011623">
    <property type="entry name" value="7TMR_DISM_rcpt_extracell_dom1"/>
</dbReference>
<keyword evidence="3" id="KW-0812">Transmembrane</keyword>
<feature type="domain" description="7TM-DISM receptor extracellular" evidence="4">
    <location>
        <begin position="184"/>
        <end position="389"/>
    </location>
</feature>
<dbReference type="Pfam" id="PF07696">
    <property type="entry name" value="7TMR-DISMED2"/>
    <property type="match status" value="1"/>
</dbReference>
<keyword evidence="1" id="KW-0378">Hydrolase</keyword>
<dbReference type="Gene3D" id="3.60.40.10">
    <property type="entry name" value="PPM-type phosphatase domain"/>
    <property type="match status" value="1"/>
</dbReference>
<dbReference type="EMBL" id="PJNI01000014">
    <property type="protein sequence ID" value="PKR80052.1"/>
    <property type="molecule type" value="Genomic_DNA"/>
</dbReference>
<sequence length="714" mass="81869">MKLINHILLFGLFSIVFFNCAYTQIILDESFLNKSIANKALKYEDKDYVINIEQLIINDTLKYDSIHKPIETIDFTSSRWIVKFNARNPFSAKKLALETGRPITDKVNLYEVKNKEIVNTWKSGDFMPFADKTVKHRKNIFPIDFEKNETKHFYLVLESDGEMINLPLTFWEQRSFYIDDYSNNLFHGFYFGVLAVVVIIFFFFYIILKEISFLYYILYVAFQFMLQFSLEGFTHQFFFPNSVYLSSISVLLSAAGAVIFVILYAANFLKIKQRSKKWNKYFNGILLALLLIVIMSLIPGPTHAFAYPLVNLLSLVGTVSIIIAIISLNRKGYKVNKAFSLGFIILIVGSTIFILGNLGIFGDAMISELSLKISSGLEILALSLSMAQRYKELQEEKENIQQEALETLEIQVEDRTKELRQKREELEIQNKNMLDSIKYAERIQNAILPTEKHIKSVIPDSFILYKPRDIVSGDFYFVENVTSKSGEKFSLFGAIDCTGHGVPGAFMSFLGNNFLSQSIKIDEINTTGQALDFLNQGIFKSLKIKEYEEAGVTIRDGMDLTLCGLNRSKNKLYFSGAKNAIQIATKKENLKHWSSLEKNIKVLETSPDNDFVLIEIKGNREAIGYGDSLNNFNFKTIELPIFTGDVIYQYSDGYPDQFGGPKNKKFGSKRFKKLLLSICEKPMAEQRKILRHEFRKWKGDLEKLDDVLVMGVRV</sequence>
<feature type="transmembrane region" description="Helical" evidence="3">
    <location>
        <begin position="281"/>
        <end position="299"/>
    </location>
</feature>
<evidence type="ECO:0008006" key="8">
    <source>
        <dbReference type="Google" id="ProtNLM"/>
    </source>
</evidence>
<feature type="coiled-coil region" evidence="2">
    <location>
        <begin position="383"/>
        <end position="436"/>
    </location>
</feature>
<evidence type="ECO:0000256" key="1">
    <source>
        <dbReference type="ARBA" id="ARBA00022801"/>
    </source>
</evidence>
<feature type="transmembrane region" description="Helical" evidence="3">
    <location>
        <begin position="242"/>
        <end position="269"/>
    </location>
</feature>
<dbReference type="InterPro" id="IPR052016">
    <property type="entry name" value="Bact_Sigma-Reg"/>
</dbReference>
<dbReference type="InterPro" id="IPR011622">
    <property type="entry name" value="7TMR_DISM_rcpt_extracell_dom2"/>
</dbReference>
<evidence type="ECO:0000313" key="6">
    <source>
        <dbReference type="EMBL" id="PKR80052.1"/>
    </source>
</evidence>
<feature type="transmembrane region" description="Helical" evidence="3">
    <location>
        <begin position="185"/>
        <end position="206"/>
    </location>
</feature>
<keyword evidence="7" id="KW-1185">Reference proteome</keyword>
<keyword evidence="2" id="KW-0175">Coiled coil</keyword>
<dbReference type="Gene3D" id="2.60.40.2380">
    <property type="match status" value="1"/>
</dbReference>
<organism evidence="6 7">
    <name type="scientific">Brumimicrobium salinarum</name>
    <dbReference type="NCBI Taxonomy" id="2058658"/>
    <lineage>
        <taxon>Bacteria</taxon>
        <taxon>Pseudomonadati</taxon>
        <taxon>Bacteroidota</taxon>
        <taxon>Flavobacteriia</taxon>
        <taxon>Flavobacteriales</taxon>
        <taxon>Crocinitomicaceae</taxon>
        <taxon>Brumimicrobium</taxon>
    </lineage>
</organism>
<protein>
    <recommendedName>
        <fullName evidence="8">PPM-type phosphatase domain-containing protein</fullName>
    </recommendedName>
</protein>
<keyword evidence="3" id="KW-0472">Membrane</keyword>
<reference evidence="6 7" key="1">
    <citation type="submission" date="2017-12" db="EMBL/GenBank/DDBJ databases">
        <title>The draft genome sequence of Brumimicrobium saltpan LHR20.</title>
        <authorList>
            <person name="Do Z.-J."/>
            <person name="Luo H.-R."/>
        </authorList>
    </citation>
    <scope>NUCLEOTIDE SEQUENCE [LARGE SCALE GENOMIC DNA]</scope>
    <source>
        <strain evidence="6 7">LHR20</strain>
    </source>
</reference>
<dbReference type="GO" id="GO:0016791">
    <property type="term" value="F:phosphatase activity"/>
    <property type="evidence" value="ECO:0007669"/>
    <property type="project" value="TreeGrafter"/>
</dbReference>
<dbReference type="PANTHER" id="PTHR43156:SF9">
    <property type="entry name" value="HAMP DOMAIN-CONTAINING PROTEIN"/>
    <property type="match status" value="1"/>
</dbReference>
<dbReference type="Pfam" id="PF07695">
    <property type="entry name" value="7TMR-DISM_7TM"/>
    <property type="match status" value="1"/>
</dbReference>
<proteinExistence type="predicted"/>
<dbReference type="RefSeq" id="WP_101335244.1">
    <property type="nucleotide sequence ID" value="NZ_PJNI01000014.1"/>
</dbReference>
<dbReference type="InterPro" id="IPR036457">
    <property type="entry name" value="PPM-type-like_dom_sf"/>
</dbReference>
<evidence type="ECO:0000256" key="2">
    <source>
        <dbReference type="SAM" id="Coils"/>
    </source>
</evidence>
<gene>
    <name evidence="6" type="ORF">CW751_11840</name>
</gene>
<feature type="domain" description="7TM-DISM receptor extracellular" evidence="5">
    <location>
        <begin position="43"/>
        <end position="172"/>
    </location>
</feature>
<evidence type="ECO:0000259" key="4">
    <source>
        <dbReference type="Pfam" id="PF07695"/>
    </source>
</evidence>
<dbReference type="OrthoDB" id="9816309at2"/>
<evidence type="ECO:0000256" key="3">
    <source>
        <dbReference type="SAM" id="Phobius"/>
    </source>
</evidence>